<protein>
    <recommendedName>
        <fullName evidence="3">F-box domain-containing protein</fullName>
    </recommendedName>
</protein>
<accession>A0AAV4ZY15</accession>
<dbReference type="Gene3D" id="3.80.10.10">
    <property type="entry name" value="Ribonuclease Inhibitor"/>
    <property type="match status" value="1"/>
</dbReference>
<comment type="caution">
    <text evidence="1">The sequence shown here is derived from an EMBL/GenBank/DDBJ whole genome shotgun (WGS) entry which is preliminary data.</text>
</comment>
<dbReference type="InterPro" id="IPR032675">
    <property type="entry name" value="LRR_dom_sf"/>
</dbReference>
<dbReference type="SUPFAM" id="SSF52058">
    <property type="entry name" value="L domain-like"/>
    <property type="match status" value="1"/>
</dbReference>
<evidence type="ECO:0000313" key="2">
    <source>
        <dbReference type="Proteomes" id="UP001050691"/>
    </source>
</evidence>
<organism evidence="1 2">
    <name type="scientific">Clathrus columnatus</name>
    <dbReference type="NCBI Taxonomy" id="1419009"/>
    <lineage>
        <taxon>Eukaryota</taxon>
        <taxon>Fungi</taxon>
        <taxon>Dikarya</taxon>
        <taxon>Basidiomycota</taxon>
        <taxon>Agaricomycotina</taxon>
        <taxon>Agaricomycetes</taxon>
        <taxon>Phallomycetidae</taxon>
        <taxon>Phallales</taxon>
        <taxon>Clathraceae</taxon>
        <taxon>Clathrus</taxon>
    </lineage>
</organism>
<proteinExistence type="predicted"/>
<evidence type="ECO:0000313" key="1">
    <source>
        <dbReference type="EMBL" id="GJJ06018.1"/>
    </source>
</evidence>
<name>A0AAV4ZY15_9AGAM</name>
<sequence length="518" mass="59648">MDVSIEEVNPTHVSDEDTLKCDIQTKVSNNAALLVNRLPSEIFVVIIALAFPHPSTLWSQPYPCMRFSWVCHHWRSVILGYPIFWRGLVSSREEHMVHPFIKEVLKRSRPVPLEVVMSNSILQVFQLGVDVNRIRMLRMDREGAHLPFITVTHSFPLLEKVFYNTSTVTDLHKERLPRLKAFRVSISRLGNLAIPRNFPNLWWLDLQYNALMPLIPLLEALRNLPNLRVLYLSPLGTMVTDATPATPMIAFPQLEALITGSPISQLIAAPNLIYLEVTKYPADFYLEDYDHFCGFDFSGITRIHATLKTRYGRDYLCLTGNSNLNDSENHFRSHHNLHEFNPNSLFHEVCDSYPNEFYIQFQYQSRTSTMAPHVPFTTCLKKIKNLVEIVFNNCNPSQWSDGKDDSLIEAARATTARRLTLSDSEFSTFCDRFLSDGTVFPHLERLAYSNTSTLFLKRDDCYVLSSLQNLVEKRFTTNSRLLEIELKDFPPVQPDALEAYEKLGLRIIQKARGPLFEF</sequence>
<dbReference type="Proteomes" id="UP001050691">
    <property type="component" value="Unassembled WGS sequence"/>
</dbReference>
<evidence type="ECO:0008006" key="3">
    <source>
        <dbReference type="Google" id="ProtNLM"/>
    </source>
</evidence>
<keyword evidence="2" id="KW-1185">Reference proteome</keyword>
<reference evidence="1" key="1">
    <citation type="submission" date="2021-10" db="EMBL/GenBank/DDBJ databases">
        <title>De novo Genome Assembly of Clathrus columnatus (Basidiomycota, Fungi) Using Illumina and Nanopore Sequence Data.</title>
        <authorList>
            <person name="Ogiso-Tanaka E."/>
            <person name="Itagaki H."/>
            <person name="Hosoya T."/>
            <person name="Hosaka K."/>
        </authorList>
    </citation>
    <scope>NUCLEOTIDE SEQUENCE</scope>
    <source>
        <strain evidence="1">MO-923</strain>
    </source>
</reference>
<gene>
    <name evidence="1" type="ORF">Clacol_000205</name>
</gene>
<dbReference type="EMBL" id="BPWL01000001">
    <property type="protein sequence ID" value="GJJ06018.1"/>
    <property type="molecule type" value="Genomic_DNA"/>
</dbReference>
<dbReference type="AlphaFoldDB" id="A0AAV4ZY15"/>